<dbReference type="Proteomes" id="UP000823521">
    <property type="component" value="Unassembled WGS sequence"/>
</dbReference>
<accession>A0ABS3VNX8</accession>
<name>A0ABS3VNX8_MICEH</name>
<organism evidence="1 2">
    <name type="scientific">Micromonospora echinofusca</name>
    <dbReference type="NCBI Taxonomy" id="47858"/>
    <lineage>
        <taxon>Bacteria</taxon>
        <taxon>Bacillati</taxon>
        <taxon>Actinomycetota</taxon>
        <taxon>Actinomycetes</taxon>
        <taxon>Micromonosporales</taxon>
        <taxon>Micromonosporaceae</taxon>
        <taxon>Micromonospora</taxon>
    </lineage>
</organism>
<proteinExistence type="predicted"/>
<comment type="caution">
    <text evidence="1">The sequence shown here is derived from an EMBL/GenBank/DDBJ whole genome shotgun (WGS) entry which is preliminary data.</text>
</comment>
<protein>
    <submittedName>
        <fullName evidence="1">Uncharacterized protein</fullName>
    </submittedName>
</protein>
<evidence type="ECO:0000313" key="1">
    <source>
        <dbReference type="EMBL" id="MBO4206202.1"/>
    </source>
</evidence>
<keyword evidence="2" id="KW-1185">Reference proteome</keyword>
<reference evidence="1 2" key="1">
    <citation type="submission" date="2019-12" db="EMBL/GenBank/DDBJ databases">
        <title>Whole genome sequencing of endophytic Actinobacterium Micromonospora sp. MPMI6T.</title>
        <authorList>
            <person name="Evv R."/>
            <person name="Podile A.R."/>
        </authorList>
    </citation>
    <scope>NUCLEOTIDE SEQUENCE [LARGE SCALE GENOMIC DNA]</scope>
    <source>
        <strain evidence="1 2">MPMI6</strain>
    </source>
</reference>
<dbReference type="EMBL" id="WVUH01000055">
    <property type="protein sequence ID" value="MBO4206202.1"/>
    <property type="molecule type" value="Genomic_DNA"/>
</dbReference>
<sequence>MAGWACYDQNNVVTSCEAYVAIGSTRGLHLGVHLTVEVTGETGEAAVYEDVVMSARIAGMACGSIDP</sequence>
<gene>
    <name evidence="1" type="ORF">GSF22_09300</name>
</gene>
<evidence type="ECO:0000313" key="2">
    <source>
        <dbReference type="Proteomes" id="UP000823521"/>
    </source>
</evidence>